<dbReference type="GeneTree" id="ENSGT00940000164048"/>
<dbReference type="Gene3D" id="1.10.287.70">
    <property type="match status" value="1"/>
</dbReference>
<evidence type="ECO:0000256" key="6">
    <source>
        <dbReference type="ARBA" id="ARBA00023065"/>
    </source>
</evidence>
<feature type="transmembrane region" description="Helical" evidence="11">
    <location>
        <begin position="184"/>
        <end position="201"/>
    </location>
</feature>
<name>A0AAY4AJ75_9TELE</name>
<organism evidence="13 14">
    <name type="scientific">Denticeps clupeoides</name>
    <name type="common">denticle herring</name>
    <dbReference type="NCBI Taxonomy" id="299321"/>
    <lineage>
        <taxon>Eukaryota</taxon>
        <taxon>Metazoa</taxon>
        <taxon>Chordata</taxon>
        <taxon>Craniata</taxon>
        <taxon>Vertebrata</taxon>
        <taxon>Euteleostomi</taxon>
        <taxon>Actinopterygii</taxon>
        <taxon>Neopterygii</taxon>
        <taxon>Teleostei</taxon>
        <taxon>Clupei</taxon>
        <taxon>Clupeiformes</taxon>
        <taxon>Denticipitoidei</taxon>
        <taxon>Denticipitidae</taxon>
        <taxon>Denticeps</taxon>
    </lineage>
</organism>
<reference evidence="13" key="2">
    <citation type="submission" date="2025-08" db="UniProtKB">
        <authorList>
            <consortium name="Ensembl"/>
        </authorList>
    </citation>
    <scope>IDENTIFICATION</scope>
</reference>
<feature type="compositionally biased region" description="Basic and acidic residues" evidence="10">
    <location>
        <begin position="259"/>
        <end position="268"/>
    </location>
</feature>
<dbReference type="Ensembl" id="ENSDCDT00010008676.1">
    <property type="protein sequence ID" value="ENSDCDP00010008250.1"/>
    <property type="gene ID" value="ENSDCDG00010003738.1"/>
</dbReference>
<feature type="domain" description="Potassium channel" evidence="12">
    <location>
        <begin position="93"/>
        <end position="150"/>
    </location>
</feature>
<keyword evidence="5 11" id="KW-1133">Transmembrane helix</keyword>
<dbReference type="Pfam" id="PF07885">
    <property type="entry name" value="Ion_trans_2"/>
    <property type="match status" value="2"/>
</dbReference>
<evidence type="ECO:0000259" key="12">
    <source>
        <dbReference type="Pfam" id="PF07885"/>
    </source>
</evidence>
<dbReference type="AlphaFoldDB" id="A0AAY4AJ75"/>
<dbReference type="SUPFAM" id="SSF81324">
    <property type="entry name" value="Voltage-gated potassium channels"/>
    <property type="match status" value="2"/>
</dbReference>
<evidence type="ECO:0000256" key="2">
    <source>
        <dbReference type="ARBA" id="ARBA00022448"/>
    </source>
</evidence>
<proteinExistence type="inferred from homology"/>
<dbReference type="GO" id="GO:0015271">
    <property type="term" value="F:outward rectifier potassium channel activity"/>
    <property type="evidence" value="ECO:0007669"/>
    <property type="project" value="TreeGrafter"/>
</dbReference>
<feature type="transmembrane region" description="Helical" evidence="11">
    <location>
        <begin position="213"/>
        <end position="233"/>
    </location>
</feature>
<evidence type="ECO:0000256" key="4">
    <source>
        <dbReference type="ARBA" id="ARBA00022958"/>
    </source>
</evidence>
<keyword evidence="4" id="KW-0630">Potassium</keyword>
<feature type="transmembrane region" description="Helical" evidence="11">
    <location>
        <begin position="21"/>
        <end position="47"/>
    </location>
</feature>
<keyword evidence="2 9" id="KW-0813">Transport</keyword>
<comment type="similarity">
    <text evidence="9">Belongs to the two pore domain potassium channel (TC 1.A.1.8) family.</text>
</comment>
<dbReference type="InterPro" id="IPR013099">
    <property type="entry name" value="K_chnl_dom"/>
</dbReference>
<evidence type="ECO:0000313" key="13">
    <source>
        <dbReference type="Ensembl" id="ENSDCDP00010008250.1"/>
    </source>
</evidence>
<feature type="transmembrane region" description="Helical" evidence="11">
    <location>
        <begin position="122"/>
        <end position="143"/>
    </location>
</feature>
<keyword evidence="14" id="KW-1185">Reference proteome</keyword>
<dbReference type="GO" id="GO:0022841">
    <property type="term" value="F:potassium ion leak channel activity"/>
    <property type="evidence" value="ECO:0007669"/>
    <property type="project" value="TreeGrafter"/>
</dbReference>
<reference evidence="13 14" key="1">
    <citation type="submission" date="2020-06" db="EMBL/GenBank/DDBJ databases">
        <authorList>
            <consortium name="Wellcome Sanger Institute Data Sharing"/>
        </authorList>
    </citation>
    <scope>NUCLEOTIDE SEQUENCE [LARGE SCALE GENOMIC DNA]</scope>
</reference>
<dbReference type="Proteomes" id="UP000694580">
    <property type="component" value="Chromosome 1"/>
</dbReference>
<evidence type="ECO:0000256" key="1">
    <source>
        <dbReference type="ARBA" id="ARBA00004141"/>
    </source>
</evidence>
<dbReference type="PANTHER" id="PTHR11003">
    <property type="entry name" value="POTASSIUM CHANNEL, SUBFAMILY K"/>
    <property type="match status" value="1"/>
</dbReference>
<evidence type="ECO:0000256" key="8">
    <source>
        <dbReference type="ARBA" id="ARBA00023303"/>
    </source>
</evidence>
<dbReference type="InterPro" id="IPR003280">
    <property type="entry name" value="2pore_dom_K_chnl"/>
</dbReference>
<protein>
    <recommendedName>
        <fullName evidence="12">Potassium channel domain-containing protein</fullName>
    </recommendedName>
</protein>
<dbReference type="GO" id="GO:0005886">
    <property type="term" value="C:plasma membrane"/>
    <property type="evidence" value="ECO:0007669"/>
    <property type="project" value="TreeGrafter"/>
</dbReference>
<feature type="compositionally biased region" description="Basic and acidic residues" evidence="10">
    <location>
        <begin position="280"/>
        <end position="291"/>
    </location>
</feature>
<keyword evidence="6 9" id="KW-0406">Ion transport</keyword>
<evidence type="ECO:0000256" key="7">
    <source>
        <dbReference type="ARBA" id="ARBA00023136"/>
    </source>
</evidence>
<evidence type="ECO:0000256" key="5">
    <source>
        <dbReference type="ARBA" id="ARBA00022989"/>
    </source>
</evidence>
<evidence type="ECO:0000256" key="9">
    <source>
        <dbReference type="RuleBase" id="RU003857"/>
    </source>
</evidence>
<keyword evidence="7 11" id="KW-0472">Membrane</keyword>
<dbReference type="GO" id="GO:0030322">
    <property type="term" value="P:stabilization of membrane potential"/>
    <property type="evidence" value="ECO:0007669"/>
    <property type="project" value="TreeGrafter"/>
</dbReference>
<dbReference type="PANTHER" id="PTHR11003:SF329">
    <property type="entry name" value="POTASSIUM CHANNEL SUBFAMILY K MEMBER 17-LIKE"/>
    <property type="match status" value="1"/>
</dbReference>
<dbReference type="PRINTS" id="PR01333">
    <property type="entry name" value="2POREKCHANEL"/>
</dbReference>
<keyword evidence="3 9" id="KW-0812">Transmembrane</keyword>
<evidence type="ECO:0000256" key="10">
    <source>
        <dbReference type="SAM" id="MobiDB-lite"/>
    </source>
</evidence>
<sequence>MSYWRPRSRVVLHSRFLAMTLLAKLSSIFLLGTVYVAYVFIGGAVFWKLEGDMVQQVLADIKEERNSRFTCLAQWVLAASRRGLSLKTNSTSDGFWKFTSSSVFAATVVTTIGYGNMSPVTVYGQIFCVFFALIGIPLNMVVLNKVGQYMLARMNHKVSPSHQENFSSLAQYKCSFEGWTYTESVYYCFITLSTIGFGDFVADDNPDRMYPQWYAGIVCAWIFFGLAWLALLINHSIELVEEFNAYLKQRRKNASQSLQEEKLPDKQAEVTQNGTTQESHVSETHAEAVQN</sequence>
<evidence type="ECO:0000256" key="11">
    <source>
        <dbReference type="SAM" id="Phobius"/>
    </source>
</evidence>
<gene>
    <name evidence="13" type="primary">KCNK17</name>
</gene>
<reference evidence="13" key="3">
    <citation type="submission" date="2025-09" db="UniProtKB">
        <authorList>
            <consortium name="Ensembl"/>
        </authorList>
    </citation>
    <scope>IDENTIFICATION</scope>
</reference>
<feature type="domain" description="Potassium channel" evidence="12">
    <location>
        <begin position="172"/>
        <end position="240"/>
    </location>
</feature>
<accession>A0AAY4AJ75</accession>
<evidence type="ECO:0000313" key="14">
    <source>
        <dbReference type="Proteomes" id="UP000694580"/>
    </source>
</evidence>
<feature type="region of interest" description="Disordered" evidence="10">
    <location>
        <begin position="257"/>
        <end position="291"/>
    </location>
</feature>
<evidence type="ECO:0000256" key="3">
    <source>
        <dbReference type="ARBA" id="ARBA00022692"/>
    </source>
</evidence>
<feature type="compositionally biased region" description="Polar residues" evidence="10">
    <location>
        <begin position="269"/>
        <end position="279"/>
    </location>
</feature>
<keyword evidence="8 9" id="KW-0407">Ion channel</keyword>
<comment type="subcellular location">
    <subcellularLocation>
        <location evidence="1">Membrane</location>
        <topology evidence="1">Multi-pass membrane protein</topology>
    </subcellularLocation>
</comment>